<sequence length="86" mass="10051">MEKNLEYTVQFETVNQDKMSVAQTIEYVYNALIEKGYNPVNQIIGYILSGDSSYITSYKNARAAIKRFERDEILEEVITKYLNIEE</sequence>
<proteinExistence type="inferred from homology"/>
<dbReference type="EMBL" id="ADGQ01000004">
    <property type="protein sequence ID" value="EFM65363.1"/>
    <property type="molecule type" value="Genomic_DNA"/>
</dbReference>
<comment type="caution">
    <text evidence="3">The sequence shown here is derived from an EMBL/GenBank/DDBJ whole genome shotgun (WGS) entry which is preliminary data.</text>
</comment>
<accession>E0E139</accession>
<dbReference type="GeneID" id="84799877"/>
<dbReference type="NCBIfam" id="NF003997">
    <property type="entry name" value="PRK05473.1"/>
    <property type="match status" value="1"/>
</dbReference>
<dbReference type="Proteomes" id="UP000003244">
    <property type="component" value="Unassembled WGS sequence"/>
</dbReference>
<dbReference type="AlphaFoldDB" id="E0E139"/>
<dbReference type="InterPro" id="IPR009309">
    <property type="entry name" value="IreB"/>
</dbReference>
<name>E0E139_9FIRM</name>
<keyword evidence="4" id="KW-1185">Reference proteome</keyword>
<evidence type="ECO:0000313" key="3">
    <source>
        <dbReference type="EMBL" id="EFM65363.1"/>
    </source>
</evidence>
<gene>
    <name evidence="3" type="ORF">HMPREF0634_0391</name>
</gene>
<dbReference type="OrthoDB" id="9796303at2"/>
<comment type="similarity">
    <text evidence="1 2">Belongs to the UPF0297 family.</text>
</comment>
<dbReference type="eggNOG" id="COG4472">
    <property type="taxonomic scope" value="Bacteria"/>
</dbReference>
<reference evidence="3 4" key="1">
    <citation type="submission" date="2010-08" db="EMBL/GenBank/DDBJ databases">
        <authorList>
            <person name="Harkins D.M."/>
            <person name="Madupu R."/>
            <person name="Durkin A.S."/>
            <person name="Torralba M."/>
            <person name="Methe B."/>
            <person name="Sutton G.G."/>
            <person name="Nelson K.E."/>
        </authorList>
    </citation>
    <scope>NUCLEOTIDE SEQUENCE [LARGE SCALE GENOMIC DNA]</scope>
    <source>
        <strain evidence="3 4">DSM 17678</strain>
    </source>
</reference>
<organism evidence="3 4">
    <name type="scientific">Peptostreptococcus stomatis DSM 17678</name>
    <dbReference type="NCBI Taxonomy" id="596315"/>
    <lineage>
        <taxon>Bacteria</taxon>
        <taxon>Bacillati</taxon>
        <taxon>Bacillota</taxon>
        <taxon>Clostridia</taxon>
        <taxon>Peptostreptococcales</taxon>
        <taxon>Peptostreptococcaceae</taxon>
        <taxon>Peptostreptococcus</taxon>
    </lineage>
</organism>
<dbReference type="HAMAP" id="MF_01507">
    <property type="entry name" value="UPF0297"/>
    <property type="match status" value="1"/>
</dbReference>
<evidence type="ECO:0000256" key="1">
    <source>
        <dbReference type="ARBA" id="ARBA00010888"/>
    </source>
</evidence>
<dbReference type="RefSeq" id="WP_007788103.1">
    <property type="nucleotide sequence ID" value="NZ_ADGQ01000004.1"/>
</dbReference>
<evidence type="ECO:0000313" key="4">
    <source>
        <dbReference type="Proteomes" id="UP000003244"/>
    </source>
</evidence>
<dbReference type="Pfam" id="PF06135">
    <property type="entry name" value="IreB"/>
    <property type="match status" value="1"/>
</dbReference>
<protein>
    <recommendedName>
        <fullName evidence="2">UPF0297 protein HMPREF0634_0391</fullName>
    </recommendedName>
</protein>
<dbReference type="PANTHER" id="PTHR40067">
    <property type="entry name" value="UPF0297 PROTEIN YRZL"/>
    <property type="match status" value="1"/>
</dbReference>
<dbReference type="STRING" id="596315.HMPREF0634_0391"/>
<evidence type="ECO:0000256" key="2">
    <source>
        <dbReference type="HAMAP-Rule" id="MF_01507"/>
    </source>
</evidence>
<dbReference type="PANTHER" id="PTHR40067:SF1">
    <property type="entry name" value="UPF0297 PROTEIN YRZL"/>
    <property type="match status" value="1"/>
</dbReference>